<dbReference type="InterPro" id="IPR050490">
    <property type="entry name" value="Bact_solute-bd_prot1"/>
</dbReference>
<proteinExistence type="inferred from homology"/>
<dbReference type="PROSITE" id="PS51318">
    <property type="entry name" value="TAT"/>
    <property type="match status" value="1"/>
</dbReference>
<organism evidence="4 5">
    <name type="scientific">Celeribacter arenosi</name>
    <dbReference type="NCBI Taxonomy" id="792649"/>
    <lineage>
        <taxon>Bacteria</taxon>
        <taxon>Pseudomonadati</taxon>
        <taxon>Pseudomonadota</taxon>
        <taxon>Alphaproteobacteria</taxon>
        <taxon>Rhodobacterales</taxon>
        <taxon>Roseobacteraceae</taxon>
        <taxon>Celeribacter</taxon>
    </lineage>
</organism>
<evidence type="ECO:0000313" key="4">
    <source>
        <dbReference type="EMBL" id="GAA3865465.1"/>
    </source>
</evidence>
<comment type="similarity">
    <text evidence="2">Belongs to the bacterial solute-binding protein 1 family.</text>
</comment>
<reference evidence="5" key="1">
    <citation type="journal article" date="2019" name="Int. J. Syst. Evol. Microbiol.">
        <title>The Global Catalogue of Microorganisms (GCM) 10K type strain sequencing project: providing services to taxonomists for standard genome sequencing and annotation.</title>
        <authorList>
            <consortium name="The Broad Institute Genomics Platform"/>
            <consortium name="The Broad Institute Genome Sequencing Center for Infectious Disease"/>
            <person name="Wu L."/>
            <person name="Ma J."/>
        </authorList>
    </citation>
    <scope>NUCLEOTIDE SEQUENCE [LARGE SCALE GENOMIC DNA]</scope>
    <source>
        <strain evidence="5">JCM 17190</strain>
    </source>
</reference>
<dbReference type="InterPro" id="IPR006311">
    <property type="entry name" value="TAT_signal"/>
</dbReference>
<keyword evidence="5" id="KW-1185">Reference proteome</keyword>
<dbReference type="Pfam" id="PF13416">
    <property type="entry name" value="SBP_bac_8"/>
    <property type="match status" value="1"/>
</dbReference>
<comment type="caution">
    <text evidence="4">The sequence shown here is derived from an EMBL/GenBank/DDBJ whole genome shotgun (WGS) entry which is preliminary data.</text>
</comment>
<dbReference type="Proteomes" id="UP001399917">
    <property type="component" value="Unassembled WGS sequence"/>
</dbReference>
<evidence type="ECO:0000256" key="3">
    <source>
        <dbReference type="SAM" id="SignalP"/>
    </source>
</evidence>
<dbReference type="InterPro" id="IPR006059">
    <property type="entry name" value="SBP"/>
</dbReference>
<protein>
    <submittedName>
        <fullName evidence="4">ABC transporter substrate-binding protein</fullName>
    </submittedName>
</protein>
<dbReference type="SUPFAM" id="SSF53850">
    <property type="entry name" value="Periplasmic binding protein-like II"/>
    <property type="match status" value="1"/>
</dbReference>
<name>A0ABP7K599_9RHOB</name>
<evidence type="ECO:0000313" key="5">
    <source>
        <dbReference type="Proteomes" id="UP001399917"/>
    </source>
</evidence>
<comment type="subcellular location">
    <subcellularLocation>
        <location evidence="1">Periplasm</location>
    </subcellularLocation>
</comment>
<evidence type="ECO:0000256" key="2">
    <source>
        <dbReference type="ARBA" id="ARBA00008520"/>
    </source>
</evidence>
<dbReference type="Gene3D" id="3.40.190.10">
    <property type="entry name" value="Periplasmic binding protein-like II"/>
    <property type="match status" value="2"/>
</dbReference>
<feature type="signal peptide" evidence="3">
    <location>
        <begin position="1"/>
        <end position="29"/>
    </location>
</feature>
<evidence type="ECO:0000256" key="1">
    <source>
        <dbReference type="ARBA" id="ARBA00004418"/>
    </source>
</evidence>
<dbReference type="RefSeq" id="WP_344845780.1">
    <property type="nucleotide sequence ID" value="NZ_BAABDF010000006.1"/>
</dbReference>
<dbReference type="PANTHER" id="PTHR43649">
    <property type="entry name" value="ARABINOSE-BINDING PROTEIN-RELATED"/>
    <property type="match status" value="1"/>
</dbReference>
<sequence length="426" mass="46539">MSKMSRRQALGTIGAAAAAAALPAMPALAADRSIRHFWWGNPERDKRTFAVIDVFQKNHPDIEVSGETIGWGDYWTKMATQTAGKNMADLVQMDYRFLFEYVHRGALKSLDEYIGNGLDLSNFDKGPLSGGMVDGKLYALNIGSNSQVVPYNTRLFDEAGVSADVINWSREDFAAACEQIATKTNAKGCDDFSLMIEYMEAWARQEGNDFYDAEGNVTATADNVAGYWNYWKEMRDAGVILDKNHTVILDKPMSETGIVTGASAMSPFWSNQLVAVQALMTDQIGAAMVPHKAGSTNWAQFIKPSMFMSLTRDAKDVEAAIAYMNDWINAPEATAILGLERGIPANPDVRAALAPSFTPAEKLSVDYFNAIQEKVGPLPLPAPKGAGEVRDSFMRTGTDVVLGNMEVAEAAELFIEDAQAIVDRAR</sequence>
<keyword evidence="3" id="KW-0732">Signal</keyword>
<feature type="chain" id="PRO_5047166754" evidence="3">
    <location>
        <begin position="30"/>
        <end position="426"/>
    </location>
</feature>
<dbReference type="EMBL" id="BAABDF010000006">
    <property type="protein sequence ID" value="GAA3865465.1"/>
    <property type="molecule type" value="Genomic_DNA"/>
</dbReference>
<gene>
    <name evidence="4" type="ORF">GCM10022404_14730</name>
</gene>
<accession>A0ABP7K599</accession>
<dbReference type="PANTHER" id="PTHR43649:SF11">
    <property type="entry name" value="ABC TRANSPORTER SUBSTRATE-BINDING PROTEIN YESO-RELATED"/>
    <property type="match status" value="1"/>
</dbReference>